<comment type="caution">
    <text evidence="2">The sequence shown here is derived from an EMBL/GenBank/DDBJ whole genome shotgun (WGS) entry which is preliminary data.</text>
</comment>
<reference evidence="2 3" key="1">
    <citation type="submission" date="2017-08" db="EMBL/GenBank/DDBJ databases">
        <title>Infants hospitalized years apart are colonized by the same room-sourced microbial strains.</title>
        <authorList>
            <person name="Brooks B."/>
            <person name="Olm M.R."/>
            <person name="Firek B.A."/>
            <person name="Baker R."/>
            <person name="Thomas B.C."/>
            <person name="Morowitz M.J."/>
            <person name="Banfield J.F."/>
        </authorList>
    </citation>
    <scope>NUCLEOTIDE SEQUENCE [LARGE SCALE GENOMIC DNA]</scope>
    <source>
        <strain evidence="2">S2_003_000_R2_14</strain>
    </source>
</reference>
<dbReference type="Proteomes" id="UP000249061">
    <property type="component" value="Unassembled WGS sequence"/>
</dbReference>
<evidence type="ECO:0000256" key="1">
    <source>
        <dbReference type="SAM" id="MobiDB-lite"/>
    </source>
</evidence>
<protein>
    <submittedName>
        <fullName evidence="2">Uncharacterized protein</fullName>
    </submittedName>
</protein>
<evidence type="ECO:0000313" key="3">
    <source>
        <dbReference type="Proteomes" id="UP000249061"/>
    </source>
</evidence>
<evidence type="ECO:0000313" key="2">
    <source>
        <dbReference type="EMBL" id="PZR12768.1"/>
    </source>
</evidence>
<proteinExistence type="predicted"/>
<dbReference type="AlphaFoldDB" id="A0A2W5UU90"/>
<dbReference type="EMBL" id="QFQP01000011">
    <property type="protein sequence ID" value="PZR12768.1"/>
    <property type="molecule type" value="Genomic_DNA"/>
</dbReference>
<organism evidence="2 3">
    <name type="scientific">Archangium gephyra</name>
    <dbReference type="NCBI Taxonomy" id="48"/>
    <lineage>
        <taxon>Bacteria</taxon>
        <taxon>Pseudomonadati</taxon>
        <taxon>Myxococcota</taxon>
        <taxon>Myxococcia</taxon>
        <taxon>Myxococcales</taxon>
        <taxon>Cystobacterineae</taxon>
        <taxon>Archangiaceae</taxon>
        <taxon>Archangium</taxon>
    </lineage>
</organism>
<feature type="compositionally biased region" description="Gly residues" evidence="1">
    <location>
        <begin position="43"/>
        <end position="54"/>
    </location>
</feature>
<accession>A0A2W5UU90</accession>
<name>A0A2W5UU90_9BACT</name>
<gene>
    <name evidence="2" type="ORF">DI536_14460</name>
</gene>
<sequence length="60" mass="5709">MKIDFGPAAFNCFSRSAYIFGLIGARFLGSPSESSPSSPGPPGGGGGGGGGRGGDSGDEG</sequence>
<feature type="region of interest" description="Disordered" evidence="1">
    <location>
        <begin position="29"/>
        <end position="60"/>
    </location>
</feature>